<evidence type="ECO:0000313" key="6">
    <source>
        <dbReference type="Proteomes" id="UP000221165"/>
    </source>
</evidence>
<evidence type="ECO:0000256" key="2">
    <source>
        <dbReference type="SAM" id="MobiDB-lite"/>
    </source>
</evidence>
<dbReference type="SMART" id="SM00054">
    <property type="entry name" value="EFh"/>
    <property type="match status" value="2"/>
</dbReference>
<feature type="compositionally biased region" description="Low complexity" evidence="2">
    <location>
        <begin position="63"/>
        <end position="78"/>
    </location>
</feature>
<dbReference type="GO" id="GO:0005509">
    <property type="term" value="F:calcium ion binding"/>
    <property type="evidence" value="ECO:0007669"/>
    <property type="project" value="InterPro"/>
</dbReference>
<evidence type="ECO:0000259" key="4">
    <source>
        <dbReference type="PROSITE" id="PS50222"/>
    </source>
</evidence>
<feature type="compositionally biased region" description="Basic and acidic residues" evidence="2">
    <location>
        <begin position="81"/>
        <end position="93"/>
    </location>
</feature>
<dbReference type="VEuPathDB" id="ToxoDB:CSUI_001596"/>
<feature type="domain" description="EF-hand" evidence="4">
    <location>
        <begin position="139"/>
        <end position="168"/>
    </location>
</feature>
<dbReference type="InterPro" id="IPR011992">
    <property type="entry name" value="EF-hand-dom_pair"/>
</dbReference>
<keyword evidence="6" id="KW-1185">Reference proteome</keyword>
<dbReference type="InterPro" id="IPR002048">
    <property type="entry name" value="EF_hand_dom"/>
</dbReference>
<comment type="caution">
    <text evidence="5">The sequence shown here is derived from an EMBL/GenBank/DDBJ whole genome shotgun (WGS) entry which is preliminary data.</text>
</comment>
<sequence>MFLLRGFLLVIVIFLLPASPDHSCAAAAAPSRQPSQSQPGGAQQQQSGKKLSPAAKAQTSRSQAAQQKPGGPAPAAAASPEADRTAQDDKDTIRSVGRQLDNDEEDFLREEFAEYDTNGDGMLDAYEVRITHPEIANNELFSFFTSVDLNQDGLLTLSEYREYIESTM</sequence>
<gene>
    <name evidence="5" type="ORF">CSUI_001596</name>
</gene>
<feature type="chain" id="PRO_5012361074" evidence="3">
    <location>
        <begin position="21"/>
        <end position="168"/>
    </location>
</feature>
<evidence type="ECO:0000256" key="3">
    <source>
        <dbReference type="SAM" id="SignalP"/>
    </source>
</evidence>
<protein>
    <submittedName>
        <fullName evidence="5">Ef hand domain-containing protein</fullName>
    </submittedName>
</protein>
<feature type="region of interest" description="Disordered" evidence="2">
    <location>
        <begin position="24"/>
        <end position="105"/>
    </location>
</feature>
<dbReference type="OrthoDB" id="10263155at2759"/>
<proteinExistence type="predicted"/>
<evidence type="ECO:0000256" key="1">
    <source>
        <dbReference type="ARBA" id="ARBA00022837"/>
    </source>
</evidence>
<dbReference type="Pfam" id="PF13499">
    <property type="entry name" value="EF-hand_7"/>
    <property type="match status" value="1"/>
</dbReference>
<evidence type="ECO:0000313" key="5">
    <source>
        <dbReference type="EMBL" id="PHJ24552.1"/>
    </source>
</evidence>
<dbReference type="RefSeq" id="XP_067926225.1">
    <property type="nucleotide sequence ID" value="XM_068061801.1"/>
</dbReference>
<dbReference type="EMBL" id="MIGC01000643">
    <property type="protein sequence ID" value="PHJ24552.1"/>
    <property type="molecule type" value="Genomic_DNA"/>
</dbReference>
<organism evidence="5 6">
    <name type="scientific">Cystoisospora suis</name>
    <dbReference type="NCBI Taxonomy" id="483139"/>
    <lineage>
        <taxon>Eukaryota</taxon>
        <taxon>Sar</taxon>
        <taxon>Alveolata</taxon>
        <taxon>Apicomplexa</taxon>
        <taxon>Conoidasida</taxon>
        <taxon>Coccidia</taxon>
        <taxon>Eucoccidiorida</taxon>
        <taxon>Eimeriorina</taxon>
        <taxon>Sarcocystidae</taxon>
        <taxon>Cystoisospora</taxon>
    </lineage>
</organism>
<dbReference type="InterPro" id="IPR018247">
    <property type="entry name" value="EF_Hand_1_Ca_BS"/>
</dbReference>
<feature type="signal peptide" evidence="3">
    <location>
        <begin position="1"/>
        <end position="20"/>
    </location>
</feature>
<dbReference type="PROSITE" id="PS50222">
    <property type="entry name" value="EF_HAND_2"/>
    <property type="match status" value="2"/>
</dbReference>
<keyword evidence="3" id="KW-0732">Signal</keyword>
<dbReference type="GeneID" id="94425012"/>
<dbReference type="PROSITE" id="PS00018">
    <property type="entry name" value="EF_HAND_1"/>
    <property type="match status" value="2"/>
</dbReference>
<dbReference type="Proteomes" id="UP000221165">
    <property type="component" value="Unassembled WGS sequence"/>
</dbReference>
<dbReference type="Gene3D" id="1.10.238.10">
    <property type="entry name" value="EF-hand"/>
    <property type="match status" value="1"/>
</dbReference>
<keyword evidence="1" id="KW-0106">Calcium</keyword>
<feature type="compositionally biased region" description="Low complexity" evidence="2">
    <location>
        <begin position="24"/>
        <end position="48"/>
    </location>
</feature>
<reference evidence="5 6" key="1">
    <citation type="journal article" date="2017" name="Int. J. Parasitol.">
        <title>The genome of the protozoan parasite Cystoisospora suis and a reverse vaccinology approach to identify vaccine candidates.</title>
        <authorList>
            <person name="Palmieri N."/>
            <person name="Shrestha A."/>
            <person name="Ruttkowski B."/>
            <person name="Beck T."/>
            <person name="Vogl C."/>
            <person name="Tomley F."/>
            <person name="Blake D.P."/>
            <person name="Joachim A."/>
        </authorList>
    </citation>
    <scope>NUCLEOTIDE SEQUENCE [LARGE SCALE GENOMIC DNA]</scope>
    <source>
        <strain evidence="5 6">Wien I</strain>
    </source>
</reference>
<dbReference type="SUPFAM" id="SSF47473">
    <property type="entry name" value="EF-hand"/>
    <property type="match status" value="1"/>
</dbReference>
<dbReference type="AlphaFoldDB" id="A0A2C6LBW1"/>
<accession>A0A2C6LBW1</accession>
<feature type="domain" description="EF-hand" evidence="4">
    <location>
        <begin position="103"/>
        <end position="138"/>
    </location>
</feature>
<name>A0A2C6LBW1_9APIC</name>